<evidence type="ECO:0000259" key="2">
    <source>
        <dbReference type="Pfam" id="PF00248"/>
    </source>
</evidence>
<name>A0ABV9YSQ2_9PSEU</name>
<dbReference type="SUPFAM" id="SSF51430">
    <property type="entry name" value="NAD(P)-linked oxidoreductase"/>
    <property type="match status" value="1"/>
</dbReference>
<protein>
    <submittedName>
        <fullName evidence="3">Aldo/keto reductase</fullName>
    </submittedName>
</protein>
<dbReference type="EMBL" id="JBHSIV010000024">
    <property type="protein sequence ID" value="MFC5064510.1"/>
    <property type="molecule type" value="Genomic_DNA"/>
</dbReference>
<gene>
    <name evidence="3" type="ORF">ACFPBZ_19975</name>
</gene>
<evidence type="ECO:0000256" key="1">
    <source>
        <dbReference type="ARBA" id="ARBA00023002"/>
    </source>
</evidence>
<evidence type="ECO:0000313" key="3">
    <source>
        <dbReference type="EMBL" id="MFC5064510.1"/>
    </source>
</evidence>
<dbReference type="RefSeq" id="WP_378037854.1">
    <property type="nucleotide sequence ID" value="NZ_JBHSIV010000024.1"/>
</dbReference>
<keyword evidence="4" id="KW-1185">Reference proteome</keyword>
<dbReference type="Proteomes" id="UP001595947">
    <property type="component" value="Unassembled WGS sequence"/>
</dbReference>
<reference evidence="4" key="1">
    <citation type="journal article" date="2019" name="Int. J. Syst. Evol. Microbiol.">
        <title>The Global Catalogue of Microorganisms (GCM) 10K type strain sequencing project: providing services to taxonomists for standard genome sequencing and annotation.</title>
        <authorList>
            <consortium name="The Broad Institute Genomics Platform"/>
            <consortium name="The Broad Institute Genome Sequencing Center for Infectious Disease"/>
            <person name="Wu L."/>
            <person name="Ma J."/>
        </authorList>
    </citation>
    <scope>NUCLEOTIDE SEQUENCE [LARGE SCALE GENOMIC DNA]</scope>
    <source>
        <strain evidence="4">CGMCC 4.7093</strain>
    </source>
</reference>
<dbReference type="Pfam" id="PF00248">
    <property type="entry name" value="Aldo_ket_red"/>
    <property type="match status" value="1"/>
</dbReference>
<feature type="domain" description="NADP-dependent oxidoreductase" evidence="2">
    <location>
        <begin position="17"/>
        <end position="318"/>
    </location>
</feature>
<comment type="caution">
    <text evidence="3">The sequence shown here is derived from an EMBL/GenBank/DDBJ whole genome shotgun (WGS) entry which is preliminary data.</text>
</comment>
<dbReference type="InterPro" id="IPR023210">
    <property type="entry name" value="NADP_OxRdtase_dom"/>
</dbReference>
<keyword evidence="1" id="KW-0560">Oxidoreductase</keyword>
<evidence type="ECO:0000313" key="4">
    <source>
        <dbReference type="Proteomes" id="UP001595947"/>
    </source>
</evidence>
<dbReference type="PANTHER" id="PTHR43625:SF40">
    <property type="entry name" value="ALDO-KETO REDUCTASE YAKC [NADP(+)]"/>
    <property type="match status" value="1"/>
</dbReference>
<dbReference type="PANTHER" id="PTHR43625">
    <property type="entry name" value="AFLATOXIN B1 ALDEHYDE REDUCTASE"/>
    <property type="match status" value="1"/>
</dbReference>
<proteinExistence type="predicted"/>
<dbReference type="InterPro" id="IPR036812">
    <property type="entry name" value="NAD(P)_OxRdtase_dom_sf"/>
</dbReference>
<accession>A0ABV9YSQ2</accession>
<sequence>MSLPHTTLGDGLDVSALGFGGMALSDVYGTTDPDEAVRTLHAALDAGVTFVDTADVYGTPREGTTGPSGTNEELIARVLADRRDEVQLATKFGITGAVGQGTPTRGDRDYVRQACENSLRRLGVDTIDLYYMHRRQLDLPITETVAAMGELVAEGKVRHLGLSEVTATELTEASAVHPIAAVQSEWSIWSRDVEATVVPRAAQLGVGFVPYSPLGRGFLTGTITAERVADTMLSKQPRFAEHFDANQRVVEVVREVAGELDATAAQVALAWVYAQGAAFGVPTVPIPGTRSAKRVVENAGAVSLTLTGEQKSRLDAAAELVQGGRNFSFASDDWISSGRE</sequence>
<organism evidence="3 4">
    <name type="scientific">Actinomycetospora atypica</name>
    <dbReference type="NCBI Taxonomy" id="1290095"/>
    <lineage>
        <taxon>Bacteria</taxon>
        <taxon>Bacillati</taxon>
        <taxon>Actinomycetota</taxon>
        <taxon>Actinomycetes</taxon>
        <taxon>Pseudonocardiales</taxon>
        <taxon>Pseudonocardiaceae</taxon>
        <taxon>Actinomycetospora</taxon>
    </lineage>
</organism>
<dbReference type="Gene3D" id="3.20.20.100">
    <property type="entry name" value="NADP-dependent oxidoreductase domain"/>
    <property type="match status" value="1"/>
</dbReference>
<dbReference type="InterPro" id="IPR050791">
    <property type="entry name" value="Aldo-Keto_reductase"/>
</dbReference>